<dbReference type="EMBL" id="VSSQ01002464">
    <property type="protein sequence ID" value="MPM15573.1"/>
    <property type="molecule type" value="Genomic_DNA"/>
</dbReference>
<keyword evidence="3" id="KW-0547">Nucleotide-binding</keyword>
<keyword evidence="4 6" id="KW-0067">ATP-binding</keyword>
<dbReference type="InterPro" id="IPR003439">
    <property type="entry name" value="ABC_transporter-like_ATP-bd"/>
</dbReference>
<dbReference type="Pfam" id="PF00005">
    <property type="entry name" value="ABC_tran"/>
    <property type="match status" value="1"/>
</dbReference>
<evidence type="ECO:0000256" key="1">
    <source>
        <dbReference type="ARBA" id="ARBA00005417"/>
    </source>
</evidence>
<protein>
    <submittedName>
        <fullName evidence="6">ABC transporter ATP-binding protein NatA</fullName>
    </submittedName>
</protein>
<organism evidence="6">
    <name type="scientific">bioreactor metagenome</name>
    <dbReference type="NCBI Taxonomy" id="1076179"/>
    <lineage>
        <taxon>unclassified sequences</taxon>
        <taxon>metagenomes</taxon>
        <taxon>ecological metagenomes</taxon>
    </lineage>
</organism>
<comment type="caution">
    <text evidence="6">The sequence shown here is derived from an EMBL/GenBank/DDBJ whole genome shotgun (WGS) entry which is preliminary data.</text>
</comment>
<dbReference type="InterPro" id="IPR017871">
    <property type="entry name" value="ABC_transporter-like_CS"/>
</dbReference>
<feature type="domain" description="ABC transporter" evidence="5">
    <location>
        <begin position="15"/>
        <end position="245"/>
    </location>
</feature>
<dbReference type="GO" id="GO:0005524">
    <property type="term" value="F:ATP binding"/>
    <property type="evidence" value="ECO:0007669"/>
    <property type="project" value="UniProtKB-KW"/>
</dbReference>
<gene>
    <name evidence="6" type="primary">natA_9</name>
    <name evidence="6" type="ORF">SDC9_61944</name>
</gene>
<dbReference type="AlphaFoldDB" id="A0A644XMT0"/>
<comment type="similarity">
    <text evidence="1">Belongs to the ABC transporter superfamily.</text>
</comment>
<dbReference type="SUPFAM" id="SSF52540">
    <property type="entry name" value="P-loop containing nucleoside triphosphate hydrolases"/>
    <property type="match status" value="1"/>
</dbReference>
<evidence type="ECO:0000313" key="6">
    <source>
        <dbReference type="EMBL" id="MPM15573.1"/>
    </source>
</evidence>
<keyword evidence="2" id="KW-0813">Transport</keyword>
<proteinExistence type="inferred from homology"/>
<dbReference type="GO" id="GO:0016887">
    <property type="term" value="F:ATP hydrolysis activity"/>
    <property type="evidence" value="ECO:0007669"/>
    <property type="project" value="InterPro"/>
</dbReference>
<evidence type="ECO:0000259" key="5">
    <source>
        <dbReference type="PROSITE" id="PS50893"/>
    </source>
</evidence>
<dbReference type="PANTHER" id="PTHR43335">
    <property type="entry name" value="ABC TRANSPORTER, ATP-BINDING PROTEIN"/>
    <property type="match status" value="1"/>
</dbReference>
<name>A0A644XMT0_9ZZZZ</name>
<sequence length="255" mass="27238">MLSASPTNGVDFLKIELRNLKKTYKGGKPALKDLSLTLASPSLIGLVGPNGAGKSTLMKLLTANLLPSSGEILLDGLPLAKQEKRLKSSLGYLPQEFGLFEDLTAAQFLDYMAAMKGIAKSAAKGEIDRVLSLTHLEDKRKAKIRTLSGGQKQRVGIAQALIGEPGLLIFDEPTVGLDPAERVAFRKLFTDTAGSRLVILSTHIIEDVQSACDHLIVLDGGEIRYAGTPDALMAQKGAPSLECAYMALMEGRAYA</sequence>
<dbReference type="PANTHER" id="PTHR43335:SF2">
    <property type="entry name" value="ABC TRANSPORTER, ATP-BINDING PROTEIN"/>
    <property type="match status" value="1"/>
</dbReference>
<evidence type="ECO:0000256" key="4">
    <source>
        <dbReference type="ARBA" id="ARBA00022840"/>
    </source>
</evidence>
<dbReference type="PROSITE" id="PS50893">
    <property type="entry name" value="ABC_TRANSPORTER_2"/>
    <property type="match status" value="1"/>
</dbReference>
<accession>A0A644XMT0</accession>
<dbReference type="PROSITE" id="PS00211">
    <property type="entry name" value="ABC_TRANSPORTER_1"/>
    <property type="match status" value="1"/>
</dbReference>
<dbReference type="SMART" id="SM00382">
    <property type="entry name" value="AAA"/>
    <property type="match status" value="1"/>
</dbReference>
<dbReference type="Gene3D" id="3.40.50.300">
    <property type="entry name" value="P-loop containing nucleotide triphosphate hydrolases"/>
    <property type="match status" value="1"/>
</dbReference>
<evidence type="ECO:0000256" key="2">
    <source>
        <dbReference type="ARBA" id="ARBA00022448"/>
    </source>
</evidence>
<reference evidence="6" key="1">
    <citation type="submission" date="2019-08" db="EMBL/GenBank/DDBJ databases">
        <authorList>
            <person name="Kucharzyk K."/>
            <person name="Murdoch R.W."/>
            <person name="Higgins S."/>
            <person name="Loffler F."/>
        </authorList>
    </citation>
    <scope>NUCLEOTIDE SEQUENCE</scope>
</reference>
<dbReference type="InterPro" id="IPR003593">
    <property type="entry name" value="AAA+_ATPase"/>
</dbReference>
<dbReference type="InterPro" id="IPR027417">
    <property type="entry name" value="P-loop_NTPase"/>
</dbReference>
<evidence type="ECO:0000256" key="3">
    <source>
        <dbReference type="ARBA" id="ARBA00022741"/>
    </source>
</evidence>